<dbReference type="SMART" id="SM00257">
    <property type="entry name" value="LysM"/>
    <property type="match status" value="1"/>
</dbReference>
<dbReference type="EMBL" id="AIMB01000007">
    <property type="protein sequence ID" value="EJF90702.1"/>
    <property type="molecule type" value="Genomic_DNA"/>
</dbReference>
<dbReference type="Gene3D" id="3.10.350.10">
    <property type="entry name" value="LysM domain"/>
    <property type="match status" value="1"/>
</dbReference>
<dbReference type="AlphaFoldDB" id="J1JZY4"/>
<dbReference type="PANTHER" id="PTHR21666">
    <property type="entry name" value="PEPTIDASE-RELATED"/>
    <property type="match status" value="1"/>
</dbReference>
<dbReference type="Proteomes" id="UP000008952">
    <property type="component" value="Unassembled WGS sequence"/>
</dbReference>
<organism evidence="4 5">
    <name type="scientific">Bartonella tamiae Th239</name>
    <dbReference type="NCBI Taxonomy" id="1094558"/>
    <lineage>
        <taxon>Bacteria</taxon>
        <taxon>Pseudomonadati</taxon>
        <taxon>Pseudomonadota</taxon>
        <taxon>Alphaproteobacteria</taxon>
        <taxon>Hyphomicrobiales</taxon>
        <taxon>Bartonellaceae</taxon>
        <taxon>Bartonella</taxon>
    </lineage>
</organism>
<dbReference type="Pfam" id="PF01551">
    <property type="entry name" value="Peptidase_M23"/>
    <property type="match status" value="1"/>
</dbReference>
<dbReference type="OrthoDB" id="9795421at2"/>
<feature type="domain" description="LysM" evidence="3">
    <location>
        <begin position="142"/>
        <end position="185"/>
    </location>
</feature>
<feature type="region of interest" description="Disordered" evidence="2">
    <location>
        <begin position="76"/>
        <end position="133"/>
    </location>
</feature>
<dbReference type="SUPFAM" id="SSF54106">
    <property type="entry name" value="LysM domain"/>
    <property type="match status" value="1"/>
</dbReference>
<dbReference type="PATRIC" id="fig|1094558.3.peg.1200"/>
<proteinExistence type="inferred from homology"/>
<feature type="compositionally biased region" description="Polar residues" evidence="2">
    <location>
        <begin position="87"/>
        <end position="115"/>
    </location>
</feature>
<protein>
    <recommendedName>
        <fullName evidence="3">LysM domain-containing protein</fullName>
    </recommendedName>
</protein>
<dbReference type="Pfam" id="PF01476">
    <property type="entry name" value="LysM"/>
    <property type="match status" value="1"/>
</dbReference>
<dbReference type="STRING" id="1094558.ME5_01103"/>
<dbReference type="InterPro" id="IPR050570">
    <property type="entry name" value="Cell_wall_metabolism_enzyme"/>
</dbReference>
<dbReference type="PROSITE" id="PS51257">
    <property type="entry name" value="PROKAR_LIPOPROTEIN"/>
    <property type="match status" value="1"/>
</dbReference>
<dbReference type="InterPro" id="IPR016047">
    <property type="entry name" value="M23ase_b-sheet_dom"/>
</dbReference>
<dbReference type="RefSeq" id="WP_008039201.1">
    <property type="nucleotide sequence ID" value="NZ_JH725147.1"/>
</dbReference>
<dbReference type="InterPro" id="IPR011055">
    <property type="entry name" value="Dup_hybrid_motif"/>
</dbReference>
<gene>
    <name evidence="4" type="ORF">ME5_01103</name>
</gene>
<dbReference type="Gene3D" id="2.70.70.10">
    <property type="entry name" value="Glucose Permease (Domain IIA)"/>
    <property type="match status" value="1"/>
</dbReference>
<dbReference type="PANTHER" id="PTHR21666:SF263">
    <property type="entry name" value="MUREIN HYDROLASE ACTIVATOR NLPD"/>
    <property type="match status" value="1"/>
</dbReference>
<evidence type="ECO:0000256" key="1">
    <source>
        <dbReference type="ARBA" id="ARBA00038420"/>
    </source>
</evidence>
<dbReference type="GO" id="GO:0004222">
    <property type="term" value="F:metalloendopeptidase activity"/>
    <property type="evidence" value="ECO:0007669"/>
    <property type="project" value="TreeGrafter"/>
</dbReference>
<feature type="compositionally biased region" description="Low complexity" evidence="2">
    <location>
        <begin position="116"/>
        <end position="130"/>
    </location>
</feature>
<keyword evidence="5" id="KW-1185">Reference proteome</keyword>
<dbReference type="HOGENOM" id="CLU_029425_0_0_5"/>
<accession>J1JZY4</accession>
<dbReference type="SUPFAM" id="SSF51261">
    <property type="entry name" value="Duplicated hybrid motif"/>
    <property type="match status" value="1"/>
</dbReference>
<comment type="similarity">
    <text evidence="1">Belongs to the E.coli NlpD/Haemophilus LppB family.</text>
</comment>
<comment type="caution">
    <text evidence="4">The sequence shown here is derived from an EMBL/GenBank/DDBJ whole genome shotgun (WGS) entry which is preliminary data.</text>
</comment>
<dbReference type="InterPro" id="IPR036779">
    <property type="entry name" value="LysM_dom_sf"/>
</dbReference>
<evidence type="ECO:0000313" key="4">
    <source>
        <dbReference type="EMBL" id="EJF90702.1"/>
    </source>
</evidence>
<dbReference type="CDD" id="cd00118">
    <property type="entry name" value="LysM"/>
    <property type="match status" value="1"/>
</dbReference>
<dbReference type="InterPro" id="IPR018392">
    <property type="entry name" value="LysM"/>
</dbReference>
<dbReference type="PROSITE" id="PS51782">
    <property type="entry name" value="LYSM"/>
    <property type="match status" value="1"/>
</dbReference>
<dbReference type="eggNOG" id="COG1388">
    <property type="taxonomic scope" value="Bacteria"/>
</dbReference>
<dbReference type="CDD" id="cd12797">
    <property type="entry name" value="M23_peptidase"/>
    <property type="match status" value="1"/>
</dbReference>
<reference evidence="4 5" key="1">
    <citation type="submission" date="2012-03" db="EMBL/GenBank/DDBJ databases">
        <title>The Genome Sequence of Bartonella tamiae Th239.</title>
        <authorList>
            <consortium name="The Broad Institute Genome Sequencing Platform"/>
            <consortium name="The Broad Institute Genome Sequencing Center for Infectious Disease"/>
            <person name="Feldgarden M."/>
            <person name="Kirby J."/>
            <person name="Kosoy M."/>
            <person name="Birtles R."/>
            <person name="Probert W.S."/>
            <person name="Chiaraviglio L."/>
            <person name="Young S.K."/>
            <person name="Zeng Q."/>
            <person name="Gargeya S."/>
            <person name="Fitzgerald M."/>
            <person name="Haas B."/>
            <person name="Abouelleil A."/>
            <person name="Alvarado L."/>
            <person name="Arachchi H.M."/>
            <person name="Berlin A."/>
            <person name="Chapman S.B."/>
            <person name="Gearin G."/>
            <person name="Goldberg J."/>
            <person name="Griggs A."/>
            <person name="Gujja S."/>
            <person name="Hansen M."/>
            <person name="Heiman D."/>
            <person name="Howarth C."/>
            <person name="Larimer J."/>
            <person name="Lui A."/>
            <person name="MacDonald P.J.P."/>
            <person name="McCowen C."/>
            <person name="Montmayeur A."/>
            <person name="Murphy C."/>
            <person name="Neiman D."/>
            <person name="Pearson M."/>
            <person name="Priest M."/>
            <person name="Roberts A."/>
            <person name="Saif S."/>
            <person name="Shea T."/>
            <person name="Sisk P."/>
            <person name="Stolte C."/>
            <person name="Sykes S."/>
            <person name="Wortman J."/>
            <person name="Nusbaum C."/>
            <person name="Birren B."/>
        </authorList>
    </citation>
    <scope>NUCLEOTIDE SEQUENCE [LARGE SCALE GENOMIC DNA]</scope>
    <source>
        <strain evidence="4 5">Th239</strain>
    </source>
</reference>
<name>J1JZY4_9HYPH</name>
<evidence type="ECO:0000256" key="2">
    <source>
        <dbReference type="SAM" id="MobiDB-lite"/>
    </source>
</evidence>
<sequence>MNGRKTMYFKVKSKFSRRYLQSAAVIVIAGLVAGCSSGTQRFTDSFYTGATPNQQQASNGQLAYPQAPQTNAIVQSNDLPPVAGQGSYPQQYDPQSAYPQAPSNTNYQQPTQVASAGQAMGQGQQTLGTMPASTTQISAKSGTYVVQSGDTLYSVSRKTGASVNSISTANGLTNGGIRVGQSLIIPHGNNNTVAMTNPNTQTQGTTPVQQPTTQLSAKKVAPVNAVETTPVKPTSQPAVAKAQDTTLNQVENVAVVAPQATGIAKMRWPAQGRILSSFGHKEGTNTNEGIDIMVPEGSSVKAAENGVVIYADSGLKDYGNTVLIRHEDNIVTVYGYNSQLLVKKGQKVRRGDEIAKSGMSGIASTPRVHFEVRKNSTPVNPMNYLDN</sequence>
<evidence type="ECO:0000313" key="5">
    <source>
        <dbReference type="Proteomes" id="UP000008952"/>
    </source>
</evidence>
<evidence type="ECO:0000259" key="3">
    <source>
        <dbReference type="PROSITE" id="PS51782"/>
    </source>
</evidence>
<dbReference type="eggNOG" id="COG4942">
    <property type="taxonomic scope" value="Bacteria"/>
</dbReference>